<dbReference type="EMBL" id="BAABKQ010000001">
    <property type="protein sequence ID" value="GAA4813570.1"/>
    <property type="molecule type" value="Genomic_DNA"/>
</dbReference>
<dbReference type="Pfam" id="PF01740">
    <property type="entry name" value="STAS"/>
    <property type="match status" value="1"/>
</dbReference>
<sequence length="154" mass="16309">MPHTKMPSNSPIRRYEIDLNIVRIVRAASRFSSAPGLQIVAGGAPSRPEIPVVAVSGEVDARSSAAFAAALQALADAREGGVVMDLSGVEFIDSSGLAALIDFGTVMRDRNLTWSLCALRSVARPLRILDEHMGRLIVDDIGDAVASVRGNDGR</sequence>
<dbReference type="SUPFAM" id="SSF52091">
    <property type="entry name" value="SpoIIaa-like"/>
    <property type="match status" value="1"/>
</dbReference>
<comment type="caution">
    <text evidence="2">The sequence shown here is derived from an EMBL/GenBank/DDBJ whole genome shotgun (WGS) entry which is preliminary data.</text>
</comment>
<accession>A0ABP9CPX6</accession>
<proteinExistence type="predicted"/>
<feature type="domain" description="STAS" evidence="1">
    <location>
        <begin position="48"/>
        <end position="130"/>
    </location>
</feature>
<evidence type="ECO:0000313" key="2">
    <source>
        <dbReference type="EMBL" id="GAA4813570.1"/>
    </source>
</evidence>
<evidence type="ECO:0000313" key="3">
    <source>
        <dbReference type="Proteomes" id="UP001500839"/>
    </source>
</evidence>
<dbReference type="InterPro" id="IPR036513">
    <property type="entry name" value="STAS_dom_sf"/>
</dbReference>
<dbReference type="Gene3D" id="3.30.750.24">
    <property type="entry name" value="STAS domain"/>
    <property type="match status" value="1"/>
</dbReference>
<organism evidence="2 3">
    <name type="scientific">Tomitella cavernea</name>
    <dbReference type="NCBI Taxonomy" id="1387982"/>
    <lineage>
        <taxon>Bacteria</taxon>
        <taxon>Bacillati</taxon>
        <taxon>Actinomycetota</taxon>
        <taxon>Actinomycetes</taxon>
        <taxon>Mycobacteriales</taxon>
        <taxon>Tomitella</taxon>
    </lineage>
</organism>
<name>A0ABP9CPX6_9ACTN</name>
<reference evidence="3" key="1">
    <citation type="journal article" date="2019" name="Int. J. Syst. Evol. Microbiol.">
        <title>The Global Catalogue of Microorganisms (GCM) 10K type strain sequencing project: providing services to taxonomists for standard genome sequencing and annotation.</title>
        <authorList>
            <consortium name="The Broad Institute Genomics Platform"/>
            <consortium name="The Broad Institute Genome Sequencing Center for Infectious Disease"/>
            <person name="Wu L."/>
            <person name="Ma J."/>
        </authorList>
    </citation>
    <scope>NUCLEOTIDE SEQUENCE [LARGE SCALE GENOMIC DNA]</scope>
    <source>
        <strain evidence="3">JCM 18542</strain>
    </source>
</reference>
<evidence type="ECO:0000259" key="1">
    <source>
        <dbReference type="PROSITE" id="PS50801"/>
    </source>
</evidence>
<keyword evidence="3" id="KW-1185">Reference proteome</keyword>
<gene>
    <name evidence="2" type="ORF">GCM10023353_18210</name>
</gene>
<dbReference type="PROSITE" id="PS50801">
    <property type="entry name" value="STAS"/>
    <property type="match status" value="1"/>
</dbReference>
<dbReference type="CDD" id="cd07043">
    <property type="entry name" value="STAS_anti-anti-sigma_factors"/>
    <property type="match status" value="1"/>
</dbReference>
<dbReference type="Proteomes" id="UP001500839">
    <property type="component" value="Unassembled WGS sequence"/>
</dbReference>
<dbReference type="PANTHER" id="PTHR33495:SF2">
    <property type="entry name" value="ANTI-SIGMA FACTOR ANTAGONIST TM_1081-RELATED"/>
    <property type="match status" value="1"/>
</dbReference>
<dbReference type="PANTHER" id="PTHR33495">
    <property type="entry name" value="ANTI-SIGMA FACTOR ANTAGONIST TM_1081-RELATED-RELATED"/>
    <property type="match status" value="1"/>
</dbReference>
<dbReference type="InterPro" id="IPR002645">
    <property type="entry name" value="STAS_dom"/>
</dbReference>
<protein>
    <recommendedName>
        <fullName evidence="1">STAS domain-containing protein</fullName>
    </recommendedName>
</protein>